<organism evidence="2">
    <name type="scientific">Tetraselmis sp. GSL018</name>
    <dbReference type="NCBI Taxonomy" id="582737"/>
    <lineage>
        <taxon>Eukaryota</taxon>
        <taxon>Viridiplantae</taxon>
        <taxon>Chlorophyta</taxon>
        <taxon>core chlorophytes</taxon>
        <taxon>Chlorodendrophyceae</taxon>
        <taxon>Chlorodendrales</taxon>
        <taxon>Chlorodendraceae</taxon>
        <taxon>Tetraselmis</taxon>
    </lineage>
</organism>
<accession>A0A061R171</accession>
<protein>
    <submittedName>
        <fullName evidence="2">Uncharacterized protein</fullName>
    </submittedName>
</protein>
<dbReference type="AlphaFoldDB" id="A0A061R171"/>
<sequence length="81" mass="7852">PPPPPFPISTAQMPPKRRAENRQVPTQETAIARGALPSTGGRSSGTELCPSASMAMPLGGSSGVAGTAMSAAGSAAGSATC</sequence>
<evidence type="ECO:0000256" key="1">
    <source>
        <dbReference type="SAM" id="MobiDB-lite"/>
    </source>
</evidence>
<proteinExistence type="predicted"/>
<feature type="region of interest" description="Disordered" evidence="1">
    <location>
        <begin position="1"/>
        <end position="81"/>
    </location>
</feature>
<feature type="compositionally biased region" description="Low complexity" evidence="1">
    <location>
        <begin position="64"/>
        <end position="81"/>
    </location>
</feature>
<evidence type="ECO:0000313" key="2">
    <source>
        <dbReference type="EMBL" id="JAC66622.1"/>
    </source>
</evidence>
<gene>
    <name evidence="2" type="ORF">TSPGSL018_13199</name>
</gene>
<dbReference type="EMBL" id="GBEZ01020008">
    <property type="protein sequence ID" value="JAC66622.1"/>
    <property type="molecule type" value="Transcribed_RNA"/>
</dbReference>
<feature type="non-terminal residue" evidence="2">
    <location>
        <position position="81"/>
    </location>
</feature>
<reference evidence="2" key="1">
    <citation type="submission" date="2014-05" db="EMBL/GenBank/DDBJ databases">
        <title>The transcriptome of the halophilic microalga Tetraselmis sp. GSL018 isolated from the Great Salt Lake, Utah.</title>
        <authorList>
            <person name="Jinkerson R.E."/>
            <person name="D'Adamo S."/>
            <person name="Posewitz M.C."/>
        </authorList>
    </citation>
    <scope>NUCLEOTIDE SEQUENCE</scope>
    <source>
        <strain evidence="2">GSL018</strain>
    </source>
</reference>
<name>A0A061R171_9CHLO</name>
<feature type="non-terminal residue" evidence="2">
    <location>
        <position position="1"/>
    </location>
</feature>